<dbReference type="AlphaFoldDB" id="A0A484GHM6"/>
<reference evidence="1 2" key="1">
    <citation type="journal article" date="2018" name="Genomics">
        <title>Molecular footprints of inshore aquatic adaptation in Indo-Pacific humpback dolphin (Sousa chinensis).</title>
        <authorList>
            <person name="Ming Y."/>
            <person name="Jian J."/>
            <person name="Yu F."/>
            <person name="Yu X."/>
            <person name="Wang J."/>
            <person name="Liu W."/>
        </authorList>
    </citation>
    <scope>NUCLEOTIDE SEQUENCE [LARGE SCALE GENOMIC DNA]</scope>
    <source>
        <strain evidence="1">MY-2018</strain>
        <tissue evidence="1">Skin</tissue>
    </source>
</reference>
<evidence type="ECO:0000313" key="2">
    <source>
        <dbReference type="Proteomes" id="UP000295264"/>
    </source>
</evidence>
<dbReference type="EMBL" id="QWLN02007615">
    <property type="protein sequence ID" value="TEA35230.1"/>
    <property type="molecule type" value="Genomic_DNA"/>
</dbReference>
<dbReference type="Gene3D" id="3.90.550.10">
    <property type="entry name" value="Spore Coat Polysaccharide Biosynthesis Protein SpsA, Chain A"/>
    <property type="match status" value="1"/>
</dbReference>
<protein>
    <submittedName>
        <fullName evidence="1">Uncharacterized protein</fullName>
    </submittedName>
</protein>
<sequence>VMIIVHNRSWSAPLQTVRSVINCEPRPMLEKSVLVDDVSERVFLERLLESYVQKLKVL</sequence>
<feature type="non-terminal residue" evidence="1">
    <location>
        <position position="58"/>
    </location>
</feature>
<keyword evidence="2" id="KW-1185">Reference proteome</keyword>
<accession>A0A484GHM6</accession>
<organism evidence="1 2">
    <name type="scientific">Sousa chinensis</name>
    <name type="common">Indo-pacific humpbacked dolphin</name>
    <name type="synonym">Steno chinensis</name>
    <dbReference type="NCBI Taxonomy" id="103600"/>
    <lineage>
        <taxon>Eukaryota</taxon>
        <taxon>Metazoa</taxon>
        <taxon>Chordata</taxon>
        <taxon>Craniata</taxon>
        <taxon>Vertebrata</taxon>
        <taxon>Euteleostomi</taxon>
        <taxon>Mammalia</taxon>
        <taxon>Eutheria</taxon>
        <taxon>Laurasiatheria</taxon>
        <taxon>Artiodactyla</taxon>
        <taxon>Whippomorpha</taxon>
        <taxon>Cetacea</taxon>
        <taxon>Odontoceti</taxon>
        <taxon>Delphinidae</taxon>
        <taxon>Sousa</taxon>
    </lineage>
</organism>
<dbReference type="Proteomes" id="UP000295264">
    <property type="component" value="Unassembled WGS sequence"/>
</dbReference>
<feature type="non-terminal residue" evidence="1">
    <location>
        <position position="1"/>
    </location>
</feature>
<name>A0A484GHM6_SOUCH</name>
<comment type="caution">
    <text evidence="1">The sequence shown here is derived from an EMBL/GenBank/DDBJ whole genome shotgun (WGS) entry which is preliminary data.</text>
</comment>
<dbReference type="InterPro" id="IPR029044">
    <property type="entry name" value="Nucleotide-diphossugar_trans"/>
</dbReference>
<proteinExistence type="predicted"/>
<gene>
    <name evidence="1" type="ORF">DBR06_SOUSAS2810103</name>
</gene>
<evidence type="ECO:0000313" key="1">
    <source>
        <dbReference type="EMBL" id="TEA35230.1"/>
    </source>
</evidence>